<comment type="caution">
    <text evidence="1">The sequence shown here is derived from an EMBL/GenBank/DDBJ whole genome shotgun (WGS) entry which is preliminary data.</text>
</comment>
<gene>
    <name evidence="1" type="ORF">I553_9468</name>
</gene>
<protein>
    <submittedName>
        <fullName evidence="1">Putative aTP-dependent Lon protease</fullName>
    </submittedName>
</protein>
<accession>X8DXG1</accession>
<keyword evidence="1" id="KW-0645">Protease</keyword>
<dbReference type="EMBL" id="JAOB01000011">
    <property type="protein sequence ID" value="EUA73312.1"/>
    <property type="molecule type" value="Genomic_DNA"/>
</dbReference>
<dbReference type="GO" id="GO:0006508">
    <property type="term" value="P:proteolysis"/>
    <property type="evidence" value="ECO:0007669"/>
    <property type="project" value="UniProtKB-KW"/>
</dbReference>
<organism evidence="1">
    <name type="scientific">Mycobacterium xenopi 4042</name>
    <dbReference type="NCBI Taxonomy" id="1299334"/>
    <lineage>
        <taxon>Bacteria</taxon>
        <taxon>Bacillati</taxon>
        <taxon>Actinomycetota</taxon>
        <taxon>Actinomycetes</taxon>
        <taxon>Mycobacteriales</taxon>
        <taxon>Mycobacteriaceae</taxon>
        <taxon>Mycobacterium</taxon>
    </lineage>
</organism>
<name>X8DXG1_MYCXE</name>
<dbReference type="AlphaFoldDB" id="X8DXG1"/>
<proteinExistence type="predicted"/>
<reference evidence="1" key="1">
    <citation type="submission" date="2014-01" db="EMBL/GenBank/DDBJ databases">
        <authorList>
            <person name="Brown-Elliot B."/>
            <person name="Wallace R."/>
            <person name="Lenaerts A."/>
            <person name="Ordway D."/>
            <person name="DeGroote M.A."/>
            <person name="Parker T."/>
            <person name="Sizemore C."/>
            <person name="Tallon L.J."/>
            <person name="Sadzewicz L.K."/>
            <person name="Sengamalay N."/>
            <person name="Fraser C.M."/>
            <person name="Hine E."/>
            <person name="Shefchek K.A."/>
            <person name="Das S.P."/>
            <person name="Tettelin H."/>
        </authorList>
    </citation>
    <scope>NUCLEOTIDE SEQUENCE [LARGE SCALE GENOMIC DNA]</scope>
    <source>
        <strain evidence="1">4042</strain>
    </source>
</reference>
<dbReference type="PATRIC" id="fig|1299334.3.peg.982"/>
<sequence>MVAQLSTHPSDHVGDQLRLAALAADSDTPAPVAATVSAAQQALRLGDLVLAERLSRAALDRSEGLAARLVLAYALAWQGHGREAGAVLAAVDPDTLSDTELMAWALPRAANQFWMLDEPERATAFLQTIRNRVAGPSAKATLDALAATFAMNSGTPLRALRIAGEVLASPHADEVGVGWAASTAALCSARTAGSARSRRWRPGGGR</sequence>
<keyword evidence="1" id="KW-0378">Hydrolase</keyword>
<evidence type="ECO:0000313" key="1">
    <source>
        <dbReference type="EMBL" id="EUA73312.1"/>
    </source>
</evidence>
<dbReference type="GO" id="GO:0008233">
    <property type="term" value="F:peptidase activity"/>
    <property type="evidence" value="ECO:0007669"/>
    <property type="project" value="UniProtKB-KW"/>
</dbReference>